<dbReference type="InterPro" id="IPR003583">
    <property type="entry name" value="Hlx-hairpin-Hlx_DNA-bd_motif"/>
</dbReference>
<dbReference type="InterPro" id="IPR010994">
    <property type="entry name" value="RuvA_2-like"/>
</dbReference>
<evidence type="ECO:0000313" key="5">
    <source>
        <dbReference type="Proteomes" id="UP000824263"/>
    </source>
</evidence>
<sequence length="195" mass="21455">MRRTLRTISLLMVGMVLMAAAGCREEKAEERPLEEARIQKEETEEEPEAGGEQENIYVHVCGQVESPGVYELPGDSRIYQAVEAAGGMTKEAATQQVNQAQKLEDGQQVYVPSLEEAAAHQTLPGQTDQADDGRVDLNTATKEELMTLSGIGEARAEAILKYREEKGGFQSTEELKKIDGIKDGIFSKIEDQIKI</sequence>
<feature type="region of interest" description="Disordered" evidence="1">
    <location>
        <begin position="25"/>
        <end position="53"/>
    </location>
</feature>
<proteinExistence type="predicted"/>
<keyword evidence="2" id="KW-0732">Signal</keyword>
<dbReference type="NCBIfam" id="TIGR00426">
    <property type="entry name" value="competence protein ComEA helix-hairpin-helix repeat region"/>
    <property type="match status" value="1"/>
</dbReference>
<dbReference type="AlphaFoldDB" id="A0A9D1RCC7"/>
<evidence type="ECO:0000259" key="3">
    <source>
        <dbReference type="SMART" id="SM00278"/>
    </source>
</evidence>
<gene>
    <name evidence="4" type="ORF">H9873_09210</name>
</gene>
<dbReference type="SUPFAM" id="SSF47781">
    <property type="entry name" value="RuvA domain 2-like"/>
    <property type="match status" value="1"/>
</dbReference>
<feature type="chain" id="PRO_5038537808" evidence="2">
    <location>
        <begin position="20"/>
        <end position="195"/>
    </location>
</feature>
<dbReference type="GO" id="GO:0015628">
    <property type="term" value="P:protein secretion by the type II secretion system"/>
    <property type="evidence" value="ECO:0007669"/>
    <property type="project" value="TreeGrafter"/>
</dbReference>
<dbReference type="Proteomes" id="UP000824263">
    <property type="component" value="Unassembled WGS sequence"/>
</dbReference>
<reference evidence="4" key="1">
    <citation type="journal article" date="2021" name="PeerJ">
        <title>Extensive microbial diversity within the chicken gut microbiome revealed by metagenomics and culture.</title>
        <authorList>
            <person name="Gilroy R."/>
            <person name="Ravi A."/>
            <person name="Getino M."/>
            <person name="Pursley I."/>
            <person name="Horton D.L."/>
            <person name="Alikhan N.F."/>
            <person name="Baker D."/>
            <person name="Gharbi K."/>
            <person name="Hall N."/>
            <person name="Watson M."/>
            <person name="Adriaenssens E.M."/>
            <person name="Foster-Nyarko E."/>
            <person name="Jarju S."/>
            <person name="Secka A."/>
            <person name="Antonio M."/>
            <person name="Oren A."/>
            <person name="Chaudhuri R.R."/>
            <person name="La Ragione R."/>
            <person name="Hildebrand F."/>
            <person name="Pallen M.J."/>
        </authorList>
    </citation>
    <scope>NUCLEOTIDE SEQUENCE</scope>
    <source>
        <strain evidence="4">ChiSxjej1B13-11762</strain>
    </source>
</reference>
<comment type="caution">
    <text evidence="4">The sequence shown here is derived from an EMBL/GenBank/DDBJ whole genome shotgun (WGS) entry which is preliminary data.</text>
</comment>
<feature type="domain" description="Helix-hairpin-helix DNA-binding motif class 1" evidence="3">
    <location>
        <begin position="143"/>
        <end position="162"/>
    </location>
</feature>
<dbReference type="PANTHER" id="PTHR21180">
    <property type="entry name" value="ENDONUCLEASE/EXONUCLEASE/PHOSPHATASE FAMILY DOMAIN-CONTAINING PROTEIN 1"/>
    <property type="match status" value="1"/>
</dbReference>
<evidence type="ECO:0000313" key="4">
    <source>
        <dbReference type="EMBL" id="HIW84488.1"/>
    </source>
</evidence>
<protein>
    <submittedName>
        <fullName evidence="4">Helix-hairpin-helix domain-containing protein</fullName>
    </submittedName>
</protein>
<feature type="domain" description="Helix-hairpin-helix DNA-binding motif class 1" evidence="3">
    <location>
        <begin position="173"/>
        <end position="192"/>
    </location>
</feature>
<name>A0A9D1RCC7_9FIRM</name>
<reference evidence="4" key="2">
    <citation type="submission" date="2021-04" db="EMBL/GenBank/DDBJ databases">
        <authorList>
            <person name="Gilroy R."/>
        </authorList>
    </citation>
    <scope>NUCLEOTIDE SEQUENCE</scope>
    <source>
        <strain evidence="4">ChiSxjej1B13-11762</strain>
    </source>
</reference>
<dbReference type="EMBL" id="DXGF01000158">
    <property type="protein sequence ID" value="HIW84488.1"/>
    <property type="molecule type" value="Genomic_DNA"/>
</dbReference>
<dbReference type="Gene3D" id="1.10.150.280">
    <property type="entry name" value="AF1531-like domain"/>
    <property type="match status" value="1"/>
</dbReference>
<dbReference type="PROSITE" id="PS51257">
    <property type="entry name" value="PROKAR_LIPOPROTEIN"/>
    <property type="match status" value="1"/>
</dbReference>
<feature type="compositionally biased region" description="Acidic residues" evidence="1">
    <location>
        <begin position="42"/>
        <end position="51"/>
    </location>
</feature>
<dbReference type="GO" id="GO:0015627">
    <property type="term" value="C:type II protein secretion system complex"/>
    <property type="evidence" value="ECO:0007669"/>
    <property type="project" value="TreeGrafter"/>
</dbReference>
<feature type="compositionally biased region" description="Basic and acidic residues" evidence="1">
    <location>
        <begin position="25"/>
        <end position="41"/>
    </location>
</feature>
<dbReference type="Pfam" id="PF12836">
    <property type="entry name" value="HHH_3"/>
    <property type="match status" value="1"/>
</dbReference>
<dbReference type="PANTHER" id="PTHR21180:SF32">
    <property type="entry name" value="ENDONUCLEASE_EXONUCLEASE_PHOSPHATASE FAMILY DOMAIN-CONTAINING PROTEIN 1"/>
    <property type="match status" value="1"/>
</dbReference>
<dbReference type="SMART" id="SM00278">
    <property type="entry name" value="HhH1"/>
    <property type="match status" value="2"/>
</dbReference>
<evidence type="ECO:0000256" key="1">
    <source>
        <dbReference type="SAM" id="MobiDB-lite"/>
    </source>
</evidence>
<dbReference type="InterPro" id="IPR019554">
    <property type="entry name" value="Soluble_ligand-bd"/>
</dbReference>
<accession>A0A9D1RCC7</accession>
<dbReference type="Pfam" id="PF10531">
    <property type="entry name" value="SLBB"/>
    <property type="match status" value="1"/>
</dbReference>
<dbReference type="GO" id="GO:0006281">
    <property type="term" value="P:DNA repair"/>
    <property type="evidence" value="ECO:0007669"/>
    <property type="project" value="InterPro"/>
</dbReference>
<dbReference type="InterPro" id="IPR051675">
    <property type="entry name" value="Endo/Exo/Phosphatase_dom_1"/>
</dbReference>
<evidence type="ECO:0000256" key="2">
    <source>
        <dbReference type="SAM" id="SignalP"/>
    </source>
</evidence>
<dbReference type="GO" id="GO:0003677">
    <property type="term" value="F:DNA binding"/>
    <property type="evidence" value="ECO:0007669"/>
    <property type="project" value="InterPro"/>
</dbReference>
<organism evidence="4 5">
    <name type="scientific">Candidatus Dorea gallistercoris</name>
    <dbReference type="NCBI Taxonomy" id="2838542"/>
    <lineage>
        <taxon>Bacteria</taxon>
        <taxon>Bacillati</taxon>
        <taxon>Bacillota</taxon>
        <taxon>Clostridia</taxon>
        <taxon>Lachnospirales</taxon>
        <taxon>Lachnospiraceae</taxon>
        <taxon>Dorea</taxon>
    </lineage>
</organism>
<dbReference type="InterPro" id="IPR004509">
    <property type="entry name" value="Competence_ComEA_HhH"/>
</dbReference>
<feature type="signal peptide" evidence="2">
    <location>
        <begin position="1"/>
        <end position="19"/>
    </location>
</feature>